<evidence type="ECO:0000256" key="1">
    <source>
        <dbReference type="SAM" id="SignalP"/>
    </source>
</evidence>
<keyword evidence="3" id="KW-1185">Reference proteome</keyword>
<proteinExistence type="predicted"/>
<reference evidence="3" key="1">
    <citation type="journal article" date="2019" name="Int. J. Syst. Evol. Microbiol.">
        <title>The Global Catalogue of Microorganisms (GCM) 10K type strain sequencing project: providing services to taxonomists for standard genome sequencing and annotation.</title>
        <authorList>
            <consortium name="The Broad Institute Genomics Platform"/>
            <consortium name="The Broad Institute Genome Sequencing Center for Infectious Disease"/>
            <person name="Wu L."/>
            <person name="Ma J."/>
        </authorList>
    </citation>
    <scope>NUCLEOTIDE SEQUENCE [LARGE SCALE GENOMIC DNA]</scope>
    <source>
        <strain evidence="3">XZYJ18</strain>
    </source>
</reference>
<dbReference type="Pfam" id="PF17164">
    <property type="entry name" value="DUF5122"/>
    <property type="match status" value="1"/>
</dbReference>
<evidence type="ECO:0000313" key="3">
    <source>
        <dbReference type="Proteomes" id="UP001595923"/>
    </source>
</evidence>
<feature type="chain" id="PRO_5047303623" evidence="1">
    <location>
        <begin position="26"/>
        <end position="424"/>
    </location>
</feature>
<dbReference type="InterPro" id="IPR013431">
    <property type="entry name" value="Delta_60_rpt"/>
</dbReference>
<organism evidence="2 3">
    <name type="scientific">Nocardiopsis mangrovi</name>
    <dbReference type="NCBI Taxonomy" id="1179818"/>
    <lineage>
        <taxon>Bacteria</taxon>
        <taxon>Bacillati</taxon>
        <taxon>Actinomycetota</taxon>
        <taxon>Actinomycetes</taxon>
        <taxon>Streptosporangiales</taxon>
        <taxon>Nocardiopsidaceae</taxon>
        <taxon>Nocardiopsis</taxon>
    </lineage>
</organism>
<dbReference type="SUPFAM" id="SSF50998">
    <property type="entry name" value="Quinoprotein alcohol dehydrogenase-like"/>
    <property type="match status" value="1"/>
</dbReference>
<dbReference type="Gene3D" id="2.130.10.10">
    <property type="entry name" value="YVTN repeat-like/Quinoprotein amine dehydrogenase"/>
    <property type="match status" value="1"/>
</dbReference>
<accession>A0ABV9E289</accession>
<dbReference type="InterPro" id="IPR011047">
    <property type="entry name" value="Quinoprotein_ADH-like_sf"/>
</dbReference>
<dbReference type="EMBL" id="JBHSFQ010000034">
    <property type="protein sequence ID" value="MFC4565261.1"/>
    <property type="molecule type" value="Genomic_DNA"/>
</dbReference>
<evidence type="ECO:0000313" key="2">
    <source>
        <dbReference type="EMBL" id="MFC4565261.1"/>
    </source>
</evidence>
<name>A0ABV9E289_9ACTN</name>
<gene>
    <name evidence="2" type="ORF">ACFO4E_25690</name>
</gene>
<dbReference type="RefSeq" id="WP_378579035.1">
    <property type="nucleotide sequence ID" value="NZ_JBHSFQ010000034.1"/>
</dbReference>
<sequence length="424" mass="44274">MRRTRAALTAAFGTLLLISAVPLTAVPAAAGTRHTSVVADRPVRAVPQVLDGVVKSIAQVGDVMVAGGEFTRVSGPGGGTAETRHNIFAFDRATGELLPFAPEIDGMVVSVAAGPGSTVVAGGGFRRVNGEDRRGLTRLSLRDGEAADGFGAVADDGSVNRLETHGGALYVGGSFTGISGTPRTGLARLDARTGAVDPAFDITIAEQRRGRLRVGELAVSPDGRRLVIAGTFTKVEGERRYQIAAIDTGAGAARLSSWSTESYAAPCDYSNIHTYVRQIDFAPDGSYFAVATSGGPELKPGLCKTVARWENDDTRDTRPSWVNHSGGDSLYSVEATGAAVYVGGHQRWMDNPEGDRDKGPGAVERSGIAALDPATGSALAWNPGRDRGHGAEALTSTADGLYVGSDTERLAGERHPRLGFFPMR</sequence>
<protein>
    <submittedName>
        <fullName evidence="2">Delta-60 repeat domain-containing protein</fullName>
    </submittedName>
</protein>
<keyword evidence="1" id="KW-0732">Signal</keyword>
<comment type="caution">
    <text evidence="2">The sequence shown here is derived from an EMBL/GenBank/DDBJ whole genome shotgun (WGS) entry which is preliminary data.</text>
</comment>
<dbReference type="Proteomes" id="UP001595923">
    <property type="component" value="Unassembled WGS sequence"/>
</dbReference>
<feature type="signal peptide" evidence="1">
    <location>
        <begin position="1"/>
        <end position="25"/>
    </location>
</feature>
<dbReference type="InterPro" id="IPR015943">
    <property type="entry name" value="WD40/YVTN_repeat-like_dom_sf"/>
</dbReference>